<keyword evidence="2" id="KW-1185">Reference proteome</keyword>
<evidence type="ECO:0008006" key="3">
    <source>
        <dbReference type="Google" id="ProtNLM"/>
    </source>
</evidence>
<accession>A0A9P1NW81</accession>
<dbReference type="AlphaFoldDB" id="A0A9P1NW81"/>
<protein>
    <recommendedName>
        <fullName evidence="3">Tetratricopeptide repeat protein</fullName>
    </recommendedName>
</protein>
<proteinExistence type="predicted"/>
<reference evidence="1 2" key="1">
    <citation type="submission" date="2014-02" db="EMBL/GenBank/DDBJ databases">
        <authorList>
            <person name="Genoscope - CEA"/>
        </authorList>
    </citation>
    <scope>NUCLEOTIDE SEQUENCE [LARGE SCALE GENOMIC DNA]</scope>
    <source>
        <strain evidence="1 2">PCC 8005</strain>
    </source>
</reference>
<evidence type="ECO:0000313" key="2">
    <source>
        <dbReference type="Proteomes" id="UP000032946"/>
    </source>
</evidence>
<sequence>MLSVLHGMTATNTTFSSSYATNKQLYTQLKRALRLGLGQQVFIAVCDHLSLLHQMASSLETELGSEEILSTVGARSGKEDLTTPKPVSSKLVTLHLELTDPNPIAQMCEWKSQNAGSPLAFQILGVEQLTRQPAAIQWSFLNYLREAESKLIEFELSVLLWISSPWLCCIQQSAPEFWRLHRGIFKFVGDPSPVYDPALSGQNSPGIHKSSRVIWSVDDPNSYTGDPDLPINSSPSRVVYSQEYLQTCLKRAYMYRDRISKGPPTVPLLQDAIEAYNQVVEQLNEWEMLLESNSALRKDLDPVNIYNDLGTFHWMLFQQTRKSINQGSQALVNLEISIICYQTGLMKVDPTSRGYIYVRLLKNLGAAYTDLGTIREPLENLQQSITVYEEAINCLKSVKDQGGLGGGGFCNQPLSPADSLEPARIALDYRAIQNNLGTAYWTRAQHIEPVVNLKAAIAAYREALRGYSENKEPQRYAMIQANLGTAYWNLAQHQPSKRWLQKAIYSYREALKYRTSQADPLACATTQNNLGTACWHLAMYQEEPEDRSKSLNEAIAAYEKTLALAQQLSPTQLTFDTLATHNNLGLAHYRLATDKALCLSGEQRVSHLEKALDHHLMAGCEEQPCSQKGSANALESERHRLAFNHLVRTLRALYQESGWQGQNQALSKIPGHLLPEIWRCLS</sequence>
<dbReference type="RefSeq" id="WP_008051773.1">
    <property type="nucleotide sequence ID" value="NZ_FO818640.1"/>
</dbReference>
<dbReference type="EMBL" id="FO818640">
    <property type="protein sequence ID" value="CDM92468.1"/>
    <property type="molecule type" value="Genomic_DNA"/>
</dbReference>
<name>A0A9P1NW81_9CYAN</name>
<organism evidence="1 2">
    <name type="scientific">Limnospira indica PCC 8005</name>
    <dbReference type="NCBI Taxonomy" id="376219"/>
    <lineage>
        <taxon>Bacteria</taxon>
        <taxon>Bacillati</taxon>
        <taxon>Cyanobacteriota</taxon>
        <taxon>Cyanophyceae</taxon>
        <taxon>Oscillatoriophycideae</taxon>
        <taxon>Oscillatoriales</taxon>
        <taxon>Sirenicapillariaceae</taxon>
        <taxon>Limnospira</taxon>
    </lineage>
</organism>
<dbReference type="PANTHER" id="PTHR19959:SF119">
    <property type="entry name" value="FUNGAL LIPASE-LIKE DOMAIN-CONTAINING PROTEIN"/>
    <property type="match status" value="1"/>
</dbReference>
<dbReference type="PANTHER" id="PTHR19959">
    <property type="entry name" value="KINESIN LIGHT CHAIN"/>
    <property type="match status" value="1"/>
</dbReference>
<dbReference type="Gene3D" id="1.25.40.10">
    <property type="entry name" value="Tetratricopeptide repeat domain"/>
    <property type="match status" value="1"/>
</dbReference>
<evidence type="ECO:0000313" key="1">
    <source>
        <dbReference type="EMBL" id="CDM92468.1"/>
    </source>
</evidence>
<dbReference type="SUPFAM" id="SSF48452">
    <property type="entry name" value="TPR-like"/>
    <property type="match status" value="1"/>
</dbReference>
<gene>
    <name evidence="1" type="ORF">ARTHRO_10141</name>
</gene>
<dbReference type="Proteomes" id="UP000032946">
    <property type="component" value="Chromosome"/>
</dbReference>
<dbReference type="InterPro" id="IPR011990">
    <property type="entry name" value="TPR-like_helical_dom_sf"/>
</dbReference>